<evidence type="ECO:0000313" key="1">
    <source>
        <dbReference type="EMBL" id="NYB73386.1"/>
    </source>
</evidence>
<proteinExistence type="predicted"/>
<organism evidence="1 2">
    <name type="scientific">Sedimentibacter hydroxybenzoicus DSM 7310</name>
    <dbReference type="NCBI Taxonomy" id="1123245"/>
    <lineage>
        <taxon>Bacteria</taxon>
        <taxon>Bacillati</taxon>
        <taxon>Bacillota</taxon>
        <taxon>Tissierellia</taxon>
        <taxon>Sedimentibacter</taxon>
    </lineage>
</organism>
<accession>A0A974GVI9</accession>
<gene>
    <name evidence="1" type="ORF">HZF24_04450</name>
</gene>
<dbReference type="AlphaFoldDB" id="A0A974GVI9"/>
<comment type="caution">
    <text evidence="1">The sequence shown here is derived from an EMBL/GenBank/DDBJ whole genome shotgun (WGS) entry which is preliminary data.</text>
</comment>
<evidence type="ECO:0000313" key="2">
    <source>
        <dbReference type="Proteomes" id="UP000611629"/>
    </source>
</evidence>
<keyword evidence="2" id="KW-1185">Reference proteome</keyword>
<protein>
    <submittedName>
        <fullName evidence="1">Uncharacterized protein</fullName>
    </submittedName>
</protein>
<sequence>MQVENNTTVETDLKNEIIQRIEKLNSRQLKLVLIYILNLQPKEENK</sequence>
<reference evidence="1" key="1">
    <citation type="submission" date="2020-07" db="EMBL/GenBank/DDBJ databases">
        <title>Genomic analysis of a strain of Sedimentibacter Hydroxybenzoicus DSM7310.</title>
        <authorList>
            <person name="Ma S."/>
        </authorList>
    </citation>
    <scope>NUCLEOTIDE SEQUENCE</scope>
    <source>
        <strain evidence="1">DSM 7310</strain>
    </source>
</reference>
<dbReference type="EMBL" id="JACBNQ010000002">
    <property type="protein sequence ID" value="NYB73386.1"/>
    <property type="molecule type" value="Genomic_DNA"/>
</dbReference>
<dbReference type="Proteomes" id="UP000611629">
    <property type="component" value="Unassembled WGS sequence"/>
</dbReference>
<name>A0A974GVI9_SEDHY</name>
<dbReference type="RefSeq" id="WP_179237065.1">
    <property type="nucleotide sequence ID" value="NZ_JACBNQ010000002.1"/>
</dbReference>